<name>A0AAJ0I0S7_9PEZI</name>
<evidence type="ECO:0000256" key="1">
    <source>
        <dbReference type="SAM" id="MobiDB-lite"/>
    </source>
</evidence>
<evidence type="ECO:0000313" key="2">
    <source>
        <dbReference type="EMBL" id="KAK3486818.1"/>
    </source>
</evidence>
<organism evidence="2 3">
    <name type="scientific">Neurospora hispaniola</name>
    <dbReference type="NCBI Taxonomy" id="588809"/>
    <lineage>
        <taxon>Eukaryota</taxon>
        <taxon>Fungi</taxon>
        <taxon>Dikarya</taxon>
        <taxon>Ascomycota</taxon>
        <taxon>Pezizomycotina</taxon>
        <taxon>Sordariomycetes</taxon>
        <taxon>Sordariomycetidae</taxon>
        <taxon>Sordariales</taxon>
        <taxon>Sordariaceae</taxon>
        <taxon>Neurospora</taxon>
    </lineage>
</organism>
<feature type="region of interest" description="Disordered" evidence="1">
    <location>
        <begin position="69"/>
        <end position="108"/>
    </location>
</feature>
<dbReference type="GeneID" id="87877983"/>
<protein>
    <submittedName>
        <fullName evidence="2">Uncharacterized protein</fullName>
    </submittedName>
</protein>
<dbReference type="Proteomes" id="UP001285908">
    <property type="component" value="Unassembled WGS sequence"/>
</dbReference>
<keyword evidence="3" id="KW-1185">Reference proteome</keyword>
<evidence type="ECO:0000313" key="3">
    <source>
        <dbReference type="Proteomes" id="UP001285908"/>
    </source>
</evidence>
<reference evidence="2 3" key="1">
    <citation type="journal article" date="2023" name="Mol. Phylogenet. Evol.">
        <title>Genome-scale phylogeny and comparative genomics of the fungal order Sordariales.</title>
        <authorList>
            <person name="Hensen N."/>
            <person name="Bonometti L."/>
            <person name="Westerberg I."/>
            <person name="Brannstrom I.O."/>
            <person name="Guillou S."/>
            <person name="Cros-Aarteil S."/>
            <person name="Calhoun S."/>
            <person name="Haridas S."/>
            <person name="Kuo A."/>
            <person name="Mondo S."/>
            <person name="Pangilinan J."/>
            <person name="Riley R."/>
            <person name="LaButti K."/>
            <person name="Andreopoulos B."/>
            <person name="Lipzen A."/>
            <person name="Chen C."/>
            <person name="Yan M."/>
            <person name="Daum C."/>
            <person name="Ng V."/>
            <person name="Clum A."/>
            <person name="Steindorff A."/>
            <person name="Ohm R.A."/>
            <person name="Martin F."/>
            <person name="Silar P."/>
            <person name="Natvig D.O."/>
            <person name="Lalanne C."/>
            <person name="Gautier V."/>
            <person name="Ament-Velasquez S.L."/>
            <person name="Kruys A."/>
            <person name="Hutchinson M.I."/>
            <person name="Powell A.J."/>
            <person name="Barry K."/>
            <person name="Miller A.N."/>
            <person name="Grigoriev I.V."/>
            <person name="Debuchy R."/>
            <person name="Gladieux P."/>
            <person name="Hiltunen Thoren M."/>
            <person name="Johannesson H."/>
        </authorList>
    </citation>
    <scope>NUCLEOTIDE SEQUENCE [LARGE SCALE GENOMIC DNA]</scope>
    <source>
        <strain evidence="2 3">FGSC 10403</strain>
    </source>
</reference>
<comment type="caution">
    <text evidence="2">The sequence shown here is derived from an EMBL/GenBank/DDBJ whole genome shotgun (WGS) entry which is preliminary data.</text>
</comment>
<dbReference type="EMBL" id="JAULSX010000008">
    <property type="protein sequence ID" value="KAK3486818.1"/>
    <property type="molecule type" value="Genomic_DNA"/>
</dbReference>
<accession>A0AAJ0I0S7</accession>
<dbReference type="AlphaFoldDB" id="A0AAJ0I0S7"/>
<gene>
    <name evidence="2" type="ORF">B0T23DRAFT_432199</name>
</gene>
<sequence>MPSAKYIERPGGSRKSKGFIRSTYDSLTSSENASVVRSIAFFGAAVAFLSSSWGEMLVVFAINAHFIASPPRDTDLDSDSELDPLYYSNTHEPGSQMAEANAGTTTLV</sequence>
<proteinExistence type="predicted"/>
<dbReference type="RefSeq" id="XP_062689375.1">
    <property type="nucleotide sequence ID" value="XM_062840361.1"/>
</dbReference>